<dbReference type="InterPro" id="IPR038933">
    <property type="entry name" value="Ovate"/>
</dbReference>
<evidence type="ECO:0000259" key="8">
    <source>
        <dbReference type="PROSITE" id="PS51754"/>
    </source>
</evidence>
<name>A0A445DJR9_ARAHY</name>
<keyword evidence="10" id="KW-1185">Reference proteome</keyword>
<evidence type="ECO:0000313" key="10">
    <source>
        <dbReference type="Proteomes" id="UP000289738"/>
    </source>
</evidence>
<evidence type="ECO:0000256" key="4">
    <source>
        <dbReference type="ARBA" id="ARBA00023163"/>
    </source>
</evidence>
<dbReference type="EMBL" id="SDMP01000004">
    <property type="protein sequence ID" value="RYR63433.1"/>
    <property type="molecule type" value="Genomic_DNA"/>
</dbReference>
<sequence>MSKFFSKRRLHLCFTKQQHQSSMEEDDNLLYSSSADSDTCDDELPPHLPSVISSKRFFFSSPSQSNSIIDQHVIEGGVGVTKHSLDPYMDFRRSMQEMVHSRDTQDCEYLQQLLLCYLSLNHPHTHNYILAAFADLLLHLFSSDHHHHHASNHSSSGPLISSHNNNNNNNNNNNI</sequence>
<dbReference type="PANTHER" id="PTHR33057:SF218">
    <property type="entry name" value="TRANSCRIPTION REPRESSOR"/>
    <property type="match status" value="1"/>
</dbReference>
<dbReference type="Pfam" id="PF04844">
    <property type="entry name" value="Ovate"/>
    <property type="match status" value="1"/>
</dbReference>
<feature type="domain" description="OVATE" evidence="8">
    <location>
        <begin position="80"/>
        <end position="139"/>
    </location>
</feature>
<dbReference type="GO" id="GO:0045892">
    <property type="term" value="P:negative regulation of DNA-templated transcription"/>
    <property type="evidence" value="ECO:0007669"/>
    <property type="project" value="UniProtKB-UniRule"/>
</dbReference>
<feature type="compositionally biased region" description="Low complexity" evidence="7">
    <location>
        <begin position="164"/>
        <end position="175"/>
    </location>
</feature>
<dbReference type="InterPro" id="IPR006458">
    <property type="entry name" value="Ovate_C"/>
</dbReference>
<dbReference type="GO" id="GO:0005634">
    <property type="term" value="C:nucleus"/>
    <property type="evidence" value="ECO:0007669"/>
    <property type="project" value="UniProtKB-SubCell"/>
</dbReference>
<evidence type="ECO:0000256" key="1">
    <source>
        <dbReference type="ARBA" id="ARBA00004123"/>
    </source>
</evidence>
<dbReference type="Proteomes" id="UP000289738">
    <property type="component" value="Chromosome A04"/>
</dbReference>
<keyword evidence="5 6" id="KW-0539">Nucleus</keyword>
<dbReference type="NCBIfam" id="TIGR01568">
    <property type="entry name" value="A_thal_3678"/>
    <property type="match status" value="1"/>
</dbReference>
<comment type="caution">
    <text evidence="9">The sequence shown here is derived from an EMBL/GenBank/DDBJ whole genome shotgun (WGS) entry which is preliminary data.</text>
</comment>
<gene>
    <name evidence="9" type="ORF">Ahy_A04g021234</name>
</gene>
<dbReference type="PROSITE" id="PS51754">
    <property type="entry name" value="OVATE"/>
    <property type="match status" value="1"/>
</dbReference>
<comment type="subcellular location">
    <subcellularLocation>
        <location evidence="1 6">Nucleus</location>
    </subcellularLocation>
</comment>
<keyword evidence="2 6" id="KW-0678">Repressor</keyword>
<protein>
    <recommendedName>
        <fullName evidence="6">Transcription repressor</fullName>
    </recommendedName>
    <alternativeName>
        <fullName evidence="6">Ovate family protein</fullName>
    </alternativeName>
</protein>
<feature type="region of interest" description="Disordered" evidence="7">
    <location>
        <begin position="147"/>
        <end position="175"/>
    </location>
</feature>
<dbReference type="AlphaFoldDB" id="A0A445DJR9"/>
<comment type="function">
    <text evidence="6">Transcriptional repressor that regulates multiple aspects of plant growth and development.</text>
</comment>
<evidence type="ECO:0000313" key="9">
    <source>
        <dbReference type="EMBL" id="RYR63433.1"/>
    </source>
</evidence>
<evidence type="ECO:0000256" key="6">
    <source>
        <dbReference type="RuleBase" id="RU367028"/>
    </source>
</evidence>
<proteinExistence type="predicted"/>
<accession>A0A445DJR9</accession>
<reference evidence="9 10" key="1">
    <citation type="submission" date="2019-01" db="EMBL/GenBank/DDBJ databases">
        <title>Sequencing of cultivated peanut Arachis hypogaea provides insights into genome evolution and oil improvement.</title>
        <authorList>
            <person name="Chen X."/>
        </authorList>
    </citation>
    <scope>NUCLEOTIDE SEQUENCE [LARGE SCALE GENOMIC DNA]</scope>
    <source>
        <strain evidence="10">cv. Fuhuasheng</strain>
        <tissue evidence="9">Leaves</tissue>
    </source>
</reference>
<dbReference type="STRING" id="3818.A0A445DJR9"/>
<evidence type="ECO:0000256" key="5">
    <source>
        <dbReference type="ARBA" id="ARBA00023242"/>
    </source>
</evidence>
<evidence type="ECO:0000256" key="2">
    <source>
        <dbReference type="ARBA" id="ARBA00022491"/>
    </source>
</evidence>
<evidence type="ECO:0000256" key="3">
    <source>
        <dbReference type="ARBA" id="ARBA00023015"/>
    </source>
</evidence>
<keyword evidence="4 6" id="KW-0804">Transcription</keyword>
<organism evidence="9 10">
    <name type="scientific">Arachis hypogaea</name>
    <name type="common">Peanut</name>
    <dbReference type="NCBI Taxonomy" id="3818"/>
    <lineage>
        <taxon>Eukaryota</taxon>
        <taxon>Viridiplantae</taxon>
        <taxon>Streptophyta</taxon>
        <taxon>Embryophyta</taxon>
        <taxon>Tracheophyta</taxon>
        <taxon>Spermatophyta</taxon>
        <taxon>Magnoliopsida</taxon>
        <taxon>eudicotyledons</taxon>
        <taxon>Gunneridae</taxon>
        <taxon>Pentapetalae</taxon>
        <taxon>rosids</taxon>
        <taxon>fabids</taxon>
        <taxon>Fabales</taxon>
        <taxon>Fabaceae</taxon>
        <taxon>Papilionoideae</taxon>
        <taxon>50 kb inversion clade</taxon>
        <taxon>dalbergioids sensu lato</taxon>
        <taxon>Dalbergieae</taxon>
        <taxon>Pterocarpus clade</taxon>
        <taxon>Arachis</taxon>
    </lineage>
</organism>
<dbReference type="PANTHER" id="PTHR33057">
    <property type="entry name" value="TRANSCRIPTION REPRESSOR OFP7-RELATED"/>
    <property type="match status" value="1"/>
</dbReference>
<evidence type="ECO:0000256" key="7">
    <source>
        <dbReference type="SAM" id="MobiDB-lite"/>
    </source>
</evidence>
<keyword evidence="3 6" id="KW-0805">Transcription regulation</keyword>